<dbReference type="InterPro" id="IPR037171">
    <property type="entry name" value="NagB/RpiA_transferase-like"/>
</dbReference>
<protein>
    <recommendedName>
        <fullName evidence="3">Ribose-5-phosphate isomerase A</fullName>
        <ecNumber evidence="3">5.3.1.6</ecNumber>
    </recommendedName>
    <alternativeName>
        <fullName evidence="3">Phosphoriboisomerase A</fullName>
        <shortName evidence="3">PRI</shortName>
    </alternativeName>
</protein>
<dbReference type="SUPFAM" id="SSF75445">
    <property type="entry name" value="D-ribose-5-phosphate isomerase (RpiA), lid domain"/>
    <property type="match status" value="1"/>
</dbReference>
<dbReference type="GO" id="GO:0004751">
    <property type="term" value="F:ribose-5-phosphate isomerase activity"/>
    <property type="evidence" value="ECO:0007669"/>
    <property type="project" value="UniProtKB-UniRule"/>
</dbReference>
<sequence>MRFQAPLFISGKTMELQNQLKQMAAKAALEYVVEGEYLGVGTGTTVGFFITELATSGKKVKGCVSSSEATTRQLLAYGIPVCDLNDIVDYLPVYIDGCDEIDGNFCMIKGGGGALTREKIVAQASEKFVCIADESKVVKQLGAFPLPLEVIPMAVSSVSRAMEDLGGHPVVRDFITDNGNNIIDVHGLQIKEPQLLENAINKIPGVVTCGIFAHRGADVLLVASEAGIKVTKPKKSFFSSRKAK</sequence>
<dbReference type="GO" id="GO:0005829">
    <property type="term" value="C:cytosol"/>
    <property type="evidence" value="ECO:0007669"/>
    <property type="project" value="TreeGrafter"/>
</dbReference>
<dbReference type="EC" id="5.3.1.6" evidence="3"/>
<dbReference type="InterPro" id="IPR004788">
    <property type="entry name" value="Ribose5P_isomerase_type_A"/>
</dbReference>
<comment type="function">
    <text evidence="3">Catalyzes the reversible conversion of ribose-5-phosphate to ribulose 5-phosphate.</text>
</comment>
<dbReference type="AlphaFoldDB" id="F3QGI1"/>
<feature type="binding site" evidence="3">
    <location>
        <begin position="96"/>
        <end position="99"/>
    </location>
    <ligand>
        <name>substrate</name>
    </ligand>
</feature>
<dbReference type="NCBIfam" id="NF001924">
    <property type="entry name" value="PRK00702.1"/>
    <property type="match status" value="1"/>
</dbReference>
<reference evidence="4 5" key="1">
    <citation type="submission" date="2011-02" db="EMBL/GenBank/DDBJ databases">
        <authorList>
            <person name="Weinstock G."/>
            <person name="Sodergren E."/>
            <person name="Clifton S."/>
            <person name="Fulton L."/>
            <person name="Fulton B."/>
            <person name="Courtney L."/>
            <person name="Fronick C."/>
            <person name="Harrison M."/>
            <person name="Strong C."/>
            <person name="Farmer C."/>
            <person name="Delahaunty K."/>
            <person name="Markovic C."/>
            <person name="Hall O."/>
            <person name="Minx P."/>
            <person name="Tomlinson C."/>
            <person name="Mitreva M."/>
            <person name="Hou S."/>
            <person name="Chen J."/>
            <person name="Wollam A."/>
            <person name="Pepin K.H."/>
            <person name="Johnson M."/>
            <person name="Bhonagiri V."/>
            <person name="Zhang X."/>
            <person name="Suruliraj S."/>
            <person name="Warren W."/>
            <person name="Chinwalla A."/>
            <person name="Mardis E.R."/>
            <person name="Wilson R.K."/>
        </authorList>
    </citation>
    <scope>NUCLEOTIDE SEQUENCE [LARGE SCALE GENOMIC DNA]</scope>
    <source>
        <strain evidence="4 5">YIT 11859</strain>
    </source>
</reference>
<dbReference type="EMBL" id="AFBP01000002">
    <property type="protein sequence ID" value="EGG57928.1"/>
    <property type="molecule type" value="Genomic_DNA"/>
</dbReference>
<keyword evidence="2 3" id="KW-0413">Isomerase</keyword>
<name>F3QGI1_9BURK</name>
<dbReference type="InterPro" id="IPR020672">
    <property type="entry name" value="Ribose5P_isomerase_typA_subgr"/>
</dbReference>
<feature type="binding site" evidence="3">
    <location>
        <begin position="109"/>
        <end position="112"/>
    </location>
    <ligand>
        <name>substrate</name>
    </ligand>
</feature>
<dbReference type="Gene3D" id="3.30.70.260">
    <property type="match status" value="1"/>
</dbReference>
<comment type="catalytic activity">
    <reaction evidence="1 3">
        <text>aldehydo-D-ribose 5-phosphate = D-ribulose 5-phosphate</text>
        <dbReference type="Rhea" id="RHEA:14657"/>
        <dbReference type="ChEBI" id="CHEBI:58121"/>
        <dbReference type="ChEBI" id="CHEBI:58273"/>
        <dbReference type="EC" id="5.3.1.6"/>
    </reaction>
</comment>
<comment type="subunit">
    <text evidence="3">Homodimer.</text>
</comment>
<feature type="binding site" evidence="3">
    <location>
        <position position="136"/>
    </location>
    <ligand>
        <name>substrate</name>
    </ligand>
</feature>
<dbReference type="HAMAP" id="MF_00170">
    <property type="entry name" value="Rib_5P_isom_A"/>
    <property type="match status" value="1"/>
</dbReference>
<dbReference type="PANTHER" id="PTHR11934">
    <property type="entry name" value="RIBOSE-5-PHOSPHATE ISOMERASE"/>
    <property type="match status" value="1"/>
</dbReference>
<feature type="active site" description="Proton acceptor" evidence="3">
    <location>
        <position position="118"/>
    </location>
</feature>
<dbReference type="Gene3D" id="3.40.50.1360">
    <property type="match status" value="1"/>
</dbReference>
<dbReference type="FunFam" id="3.40.50.1360:FF:000001">
    <property type="entry name" value="Ribose-5-phosphate isomerase A"/>
    <property type="match status" value="1"/>
</dbReference>
<comment type="similarity">
    <text evidence="3">Belongs to the ribose 5-phosphate isomerase family.</text>
</comment>
<evidence type="ECO:0000256" key="2">
    <source>
        <dbReference type="ARBA" id="ARBA00023235"/>
    </source>
</evidence>
<dbReference type="HOGENOM" id="CLU_056590_1_1_4"/>
<accession>F3QGI1</accession>
<keyword evidence="5" id="KW-1185">Reference proteome</keyword>
<dbReference type="Proteomes" id="UP000005156">
    <property type="component" value="Unassembled WGS sequence"/>
</dbReference>
<proteinExistence type="inferred from homology"/>
<dbReference type="GO" id="GO:0009052">
    <property type="term" value="P:pentose-phosphate shunt, non-oxidative branch"/>
    <property type="evidence" value="ECO:0007669"/>
    <property type="project" value="UniProtKB-UniRule"/>
</dbReference>
<dbReference type="CDD" id="cd01398">
    <property type="entry name" value="RPI_A"/>
    <property type="match status" value="1"/>
</dbReference>
<dbReference type="NCBIfam" id="TIGR00021">
    <property type="entry name" value="rpiA"/>
    <property type="match status" value="1"/>
</dbReference>
<comment type="pathway">
    <text evidence="3">Carbohydrate degradation; pentose phosphate pathway; D-ribose 5-phosphate from D-ribulose 5-phosphate (non-oxidative stage): step 1/1.</text>
</comment>
<dbReference type="UniPathway" id="UPA00115">
    <property type="reaction ID" value="UER00412"/>
</dbReference>
<dbReference type="Pfam" id="PF06026">
    <property type="entry name" value="Rib_5-P_isom_A"/>
    <property type="match status" value="1"/>
</dbReference>
<dbReference type="eggNOG" id="COG0120">
    <property type="taxonomic scope" value="Bacteria"/>
</dbReference>
<dbReference type="SUPFAM" id="SSF100950">
    <property type="entry name" value="NagB/RpiA/CoA transferase-like"/>
    <property type="match status" value="1"/>
</dbReference>
<evidence type="ECO:0000313" key="4">
    <source>
        <dbReference type="EMBL" id="EGG57928.1"/>
    </source>
</evidence>
<comment type="caution">
    <text evidence="4">The sequence shown here is derived from an EMBL/GenBank/DDBJ whole genome shotgun (WGS) entry which is preliminary data.</text>
</comment>
<dbReference type="PANTHER" id="PTHR11934:SF0">
    <property type="entry name" value="RIBOSE-5-PHOSPHATE ISOMERASE"/>
    <property type="match status" value="1"/>
</dbReference>
<dbReference type="GO" id="GO:0006014">
    <property type="term" value="P:D-ribose metabolic process"/>
    <property type="evidence" value="ECO:0007669"/>
    <property type="project" value="TreeGrafter"/>
</dbReference>
<organism evidence="4 5">
    <name type="scientific">Parasutterella excrementihominis YIT 11859</name>
    <dbReference type="NCBI Taxonomy" id="762966"/>
    <lineage>
        <taxon>Bacteria</taxon>
        <taxon>Pseudomonadati</taxon>
        <taxon>Pseudomonadota</taxon>
        <taxon>Betaproteobacteria</taxon>
        <taxon>Burkholderiales</taxon>
        <taxon>Sutterellaceae</taxon>
        <taxon>Parasutterella</taxon>
    </lineage>
</organism>
<evidence type="ECO:0000256" key="1">
    <source>
        <dbReference type="ARBA" id="ARBA00001713"/>
    </source>
</evidence>
<evidence type="ECO:0000313" key="5">
    <source>
        <dbReference type="Proteomes" id="UP000005156"/>
    </source>
</evidence>
<gene>
    <name evidence="3" type="primary">rpiA</name>
    <name evidence="4" type="ORF">HMPREF9439_00019</name>
</gene>
<feature type="binding site" evidence="3">
    <location>
        <begin position="42"/>
        <end position="45"/>
    </location>
    <ligand>
        <name>substrate</name>
    </ligand>
</feature>
<evidence type="ECO:0000256" key="3">
    <source>
        <dbReference type="HAMAP-Rule" id="MF_00170"/>
    </source>
</evidence>